<feature type="compositionally biased region" description="Low complexity" evidence="2">
    <location>
        <begin position="176"/>
        <end position="190"/>
    </location>
</feature>
<name>A0ABR0AVF0_9CRUS</name>
<evidence type="ECO:0000313" key="3">
    <source>
        <dbReference type="EMBL" id="KAK4029112.1"/>
    </source>
</evidence>
<evidence type="ECO:0000256" key="2">
    <source>
        <dbReference type="SAM" id="MobiDB-lite"/>
    </source>
</evidence>
<reference evidence="3 4" key="1">
    <citation type="journal article" date="2023" name="Nucleic Acids Res.">
        <title>The hologenome of Daphnia magna reveals possible DNA methylation and microbiome-mediated evolution of the host genome.</title>
        <authorList>
            <person name="Chaturvedi A."/>
            <person name="Li X."/>
            <person name="Dhandapani V."/>
            <person name="Marshall H."/>
            <person name="Kissane S."/>
            <person name="Cuenca-Cambronero M."/>
            <person name="Asole G."/>
            <person name="Calvet F."/>
            <person name="Ruiz-Romero M."/>
            <person name="Marangio P."/>
            <person name="Guigo R."/>
            <person name="Rago D."/>
            <person name="Mirbahai L."/>
            <person name="Eastwood N."/>
            <person name="Colbourne J.K."/>
            <person name="Zhou J."/>
            <person name="Mallon E."/>
            <person name="Orsini L."/>
        </authorList>
    </citation>
    <scope>NUCLEOTIDE SEQUENCE [LARGE SCALE GENOMIC DNA]</scope>
    <source>
        <strain evidence="3">LRV0_1</strain>
    </source>
</reference>
<keyword evidence="1" id="KW-0175">Coiled coil</keyword>
<feature type="coiled-coil region" evidence="1">
    <location>
        <begin position="85"/>
        <end position="137"/>
    </location>
</feature>
<evidence type="ECO:0000313" key="4">
    <source>
        <dbReference type="Proteomes" id="UP001234178"/>
    </source>
</evidence>
<dbReference type="EMBL" id="JAOYFB010000039">
    <property type="protein sequence ID" value="KAK4029112.1"/>
    <property type="molecule type" value="Genomic_DNA"/>
</dbReference>
<protein>
    <submittedName>
        <fullName evidence="3">Uncharacterized protein</fullName>
    </submittedName>
</protein>
<sequence>MWRQFLLTATEGGMEKEGILDLLMSKKGEESGLTPTSSVEVTPPVPNCCSGVQHQSLRILMEDNIRMRQAMNTMLLTLTRWIRQNKKQTQQARLLMQMLKESNEESEKERSILRQNLEDMAMQMKAVEADLAVERQNRLLANREKEVAKQMIFKLQEENWGLRKARSRTLVSRDGSSPSPNGFPSPLSSSRFDCPR</sequence>
<proteinExistence type="predicted"/>
<dbReference type="Proteomes" id="UP001234178">
    <property type="component" value="Unassembled WGS sequence"/>
</dbReference>
<feature type="region of interest" description="Disordered" evidence="2">
    <location>
        <begin position="170"/>
        <end position="196"/>
    </location>
</feature>
<organism evidence="3 4">
    <name type="scientific">Daphnia magna</name>
    <dbReference type="NCBI Taxonomy" id="35525"/>
    <lineage>
        <taxon>Eukaryota</taxon>
        <taxon>Metazoa</taxon>
        <taxon>Ecdysozoa</taxon>
        <taxon>Arthropoda</taxon>
        <taxon>Crustacea</taxon>
        <taxon>Branchiopoda</taxon>
        <taxon>Diplostraca</taxon>
        <taxon>Cladocera</taxon>
        <taxon>Anomopoda</taxon>
        <taxon>Daphniidae</taxon>
        <taxon>Daphnia</taxon>
    </lineage>
</organism>
<comment type="caution">
    <text evidence="3">The sequence shown here is derived from an EMBL/GenBank/DDBJ whole genome shotgun (WGS) entry which is preliminary data.</text>
</comment>
<keyword evidence="4" id="KW-1185">Reference proteome</keyword>
<evidence type="ECO:0000256" key="1">
    <source>
        <dbReference type="SAM" id="Coils"/>
    </source>
</evidence>
<accession>A0ABR0AVF0</accession>
<gene>
    <name evidence="3" type="ORF">OUZ56_022122</name>
</gene>